<evidence type="ECO:0000313" key="2">
    <source>
        <dbReference type="EMBL" id="CAD9773890.1"/>
    </source>
</evidence>
<feature type="transmembrane region" description="Helical" evidence="1">
    <location>
        <begin position="20"/>
        <end position="39"/>
    </location>
</feature>
<evidence type="ECO:0000256" key="1">
    <source>
        <dbReference type="SAM" id="Phobius"/>
    </source>
</evidence>
<evidence type="ECO:0008006" key="3">
    <source>
        <dbReference type="Google" id="ProtNLM"/>
    </source>
</evidence>
<keyword evidence="1" id="KW-0812">Transmembrane</keyword>
<name>A0A7S2TYS1_9EUKA</name>
<keyword evidence="1" id="KW-0472">Membrane</keyword>
<dbReference type="EMBL" id="HBHP01028950">
    <property type="protein sequence ID" value="CAD9773890.1"/>
    <property type="molecule type" value="Transcribed_RNA"/>
</dbReference>
<sequence length="256" mass="28211">MWTPLIYRNGDNSLKTRSIYWGGSFALLMILTINAVAMVTEFAVIEVDGIAAAFDGDSTRDVVPFTFPRHGTAKSGGAAQVGFHSFQLAMLFMVIPGLASIGLLVLWACPSSRYVQERLLYTIEALSSWSCLEMWCMTCAVALNSLKIVCDALLNDIAACDSLSERTGLMCFSIKGTLSQNAWWIIMFGLLQRASIILVMRTARGILMSRKSRKVLHIKQERSFADAPLLVTTPTEAESKRMSIATDPDGEHFRVA</sequence>
<dbReference type="PANTHER" id="PTHR34730">
    <property type="entry name" value="UNNAMED PRODUCT"/>
    <property type="match status" value="1"/>
</dbReference>
<protein>
    <recommendedName>
        <fullName evidence="3">Transmembrane protein</fullName>
    </recommendedName>
</protein>
<accession>A0A7S2TYS1</accession>
<organism evidence="2">
    <name type="scientific">Lotharella oceanica</name>
    <dbReference type="NCBI Taxonomy" id="641309"/>
    <lineage>
        <taxon>Eukaryota</taxon>
        <taxon>Sar</taxon>
        <taxon>Rhizaria</taxon>
        <taxon>Cercozoa</taxon>
        <taxon>Chlorarachniophyceae</taxon>
        <taxon>Lotharella</taxon>
    </lineage>
</organism>
<keyword evidence="1" id="KW-1133">Transmembrane helix</keyword>
<proteinExistence type="predicted"/>
<dbReference type="AlphaFoldDB" id="A0A7S2TYS1"/>
<dbReference type="PANTHER" id="PTHR34730:SF1">
    <property type="entry name" value="PARAQUAT-INDUCIBLE PROTEIN A"/>
    <property type="match status" value="1"/>
</dbReference>
<feature type="transmembrane region" description="Helical" evidence="1">
    <location>
        <begin position="86"/>
        <end position="107"/>
    </location>
</feature>
<reference evidence="2" key="1">
    <citation type="submission" date="2021-01" db="EMBL/GenBank/DDBJ databases">
        <authorList>
            <person name="Corre E."/>
            <person name="Pelletier E."/>
            <person name="Niang G."/>
            <person name="Scheremetjew M."/>
            <person name="Finn R."/>
            <person name="Kale V."/>
            <person name="Holt S."/>
            <person name="Cochrane G."/>
            <person name="Meng A."/>
            <person name="Brown T."/>
            <person name="Cohen L."/>
        </authorList>
    </citation>
    <scope>NUCLEOTIDE SEQUENCE</scope>
    <source>
        <strain evidence="2">CCMP622</strain>
    </source>
</reference>
<gene>
    <name evidence="2" type="ORF">LSP00402_LOCUS17882</name>
</gene>